<evidence type="ECO:0000313" key="3">
    <source>
        <dbReference type="Proteomes" id="UP000319014"/>
    </source>
</evidence>
<dbReference type="EMBL" id="FXTK01000004">
    <property type="protein sequence ID" value="SMO55789.1"/>
    <property type="molecule type" value="Genomic_DNA"/>
</dbReference>
<organism evidence="2 3">
    <name type="scientific">Paracoccus laeviglucosivorans</name>
    <dbReference type="NCBI Taxonomy" id="1197861"/>
    <lineage>
        <taxon>Bacteria</taxon>
        <taxon>Pseudomonadati</taxon>
        <taxon>Pseudomonadota</taxon>
        <taxon>Alphaproteobacteria</taxon>
        <taxon>Rhodobacterales</taxon>
        <taxon>Paracoccaceae</taxon>
        <taxon>Paracoccus</taxon>
    </lineage>
</organism>
<dbReference type="RefSeq" id="WP_142662298.1">
    <property type="nucleotide sequence ID" value="NZ_FXTK01000004.1"/>
</dbReference>
<dbReference type="InterPro" id="IPR029058">
    <property type="entry name" value="AB_hydrolase_fold"/>
</dbReference>
<dbReference type="OrthoDB" id="9788260at2"/>
<dbReference type="InterPro" id="IPR051044">
    <property type="entry name" value="MAG_DAG_Lipase"/>
</dbReference>
<protein>
    <submittedName>
        <fullName evidence="2">Lysophospholipase</fullName>
    </submittedName>
</protein>
<evidence type="ECO:0000313" key="2">
    <source>
        <dbReference type="EMBL" id="SMO55789.1"/>
    </source>
</evidence>
<dbReference type="Proteomes" id="UP000319014">
    <property type="component" value="Unassembled WGS sequence"/>
</dbReference>
<dbReference type="SUPFAM" id="SSF53474">
    <property type="entry name" value="alpha/beta-Hydrolases"/>
    <property type="match status" value="1"/>
</dbReference>
<accession>A0A521C8M3</accession>
<gene>
    <name evidence="2" type="ORF">SAMN06265221_10482</name>
</gene>
<dbReference type="InterPro" id="IPR022742">
    <property type="entry name" value="Hydrolase_4"/>
</dbReference>
<dbReference type="Gene3D" id="3.40.50.1820">
    <property type="entry name" value="alpha/beta hydrolase"/>
    <property type="match status" value="1"/>
</dbReference>
<dbReference type="AlphaFoldDB" id="A0A521C8M3"/>
<dbReference type="Pfam" id="PF12146">
    <property type="entry name" value="Hydrolase_4"/>
    <property type="match status" value="1"/>
</dbReference>
<dbReference type="InterPro" id="IPR000073">
    <property type="entry name" value="AB_hydrolase_1"/>
</dbReference>
<keyword evidence="3" id="KW-1185">Reference proteome</keyword>
<dbReference type="PANTHER" id="PTHR11614">
    <property type="entry name" value="PHOSPHOLIPASE-RELATED"/>
    <property type="match status" value="1"/>
</dbReference>
<feature type="domain" description="Serine aminopeptidase S33" evidence="1">
    <location>
        <begin position="42"/>
        <end position="296"/>
    </location>
</feature>
<proteinExistence type="predicted"/>
<reference evidence="2 3" key="1">
    <citation type="submission" date="2017-05" db="EMBL/GenBank/DDBJ databases">
        <authorList>
            <person name="Varghese N."/>
            <person name="Submissions S."/>
        </authorList>
    </citation>
    <scope>NUCLEOTIDE SEQUENCE [LARGE SCALE GENOMIC DNA]</scope>
    <source>
        <strain evidence="2 3">DSM 100094</strain>
    </source>
</reference>
<evidence type="ECO:0000259" key="1">
    <source>
        <dbReference type="Pfam" id="PF12146"/>
    </source>
</evidence>
<name>A0A521C8M3_9RHOB</name>
<sequence>MTPAPFNTLPGDAPPSARTFWLQAEDGVKLRAAHWASGAAEIAGTVLLFPGRTEYIEKYRLVADDLNAAGFHVIAMDWRGQGMSDRLLPDRRPGHVGRFADYQLDVIELVVAAQELDLPRPWHLLAHSMGGAIGLAAVLDGLPVETAVFSAPMWGLKLSPMVLRLARGLSAGAGAIGRGDIPAIGSGGYDPFVLKMSFAENMLTSDGPRWGRMVAEAATWPENCIGGVTNHWLRAALAECDRLAEAVSPPLPMLVALGGQEKIVSPQAIRHRVAAWPGARLLELPDSRHEPMMERDVIRQAFLEAAVAHFRDSQPA</sequence>
<dbReference type="PRINTS" id="PR00111">
    <property type="entry name" value="ABHYDROLASE"/>
</dbReference>